<evidence type="ECO:0000313" key="2">
    <source>
        <dbReference type="EMBL" id="OQS53757.1"/>
    </source>
</evidence>
<dbReference type="VEuPathDB" id="MicrosporidiaDB:EHP00_1259"/>
<dbReference type="Proteomes" id="UP000192758">
    <property type="component" value="Unassembled WGS sequence"/>
</dbReference>
<proteinExistence type="predicted"/>
<feature type="transmembrane region" description="Helical" evidence="1">
    <location>
        <begin position="82"/>
        <end position="104"/>
    </location>
</feature>
<accession>A0A1W0E3D9</accession>
<dbReference type="AlphaFoldDB" id="A0A1W0E3D9"/>
<evidence type="ECO:0000313" key="3">
    <source>
        <dbReference type="Proteomes" id="UP000192758"/>
    </source>
</evidence>
<keyword evidence="1" id="KW-1133">Transmembrane helix</keyword>
<keyword evidence="1" id="KW-0812">Transmembrane</keyword>
<keyword evidence="1" id="KW-0472">Membrane</keyword>
<sequence length="131" mass="15574">MLFIKNYENKTIVKNPLFDILNQKNTERHMTVNEYNYIEDIKKLSNFSELTTTNFIQNKNNNISNDDVLNQNSFELMKAPSFYFFVFSLFILLSICLTIIFNFIRIKNNSKKDVIIQKYDIKHDVCVDLNV</sequence>
<evidence type="ECO:0000256" key="1">
    <source>
        <dbReference type="SAM" id="Phobius"/>
    </source>
</evidence>
<name>A0A1W0E3D9_9MICR</name>
<comment type="caution">
    <text evidence="2">The sequence shown here is derived from an EMBL/GenBank/DDBJ whole genome shotgun (WGS) entry which is preliminary data.</text>
</comment>
<protein>
    <submittedName>
        <fullName evidence="2">Uncharacterized protein</fullName>
    </submittedName>
</protein>
<keyword evidence="3" id="KW-1185">Reference proteome</keyword>
<reference evidence="2 3" key="1">
    <citation type="journal article" date="2017" name="Environ. Microbiol.">
        <title>Decay of the glycolytic pathway and adaptation to intranuclear parasitism within Enterocytozoonidae microsporidia.</title>
        <authorList>
            <person name="Wiredu Boakye D."/>
            <person name="Jaroenlak P."/>
            <person name="Prachumwat A."/>
            <person name="Williams T.A."/>
            <person name="Bateman K.S."/>
            <person name="Itsathitphaisarn O."/>
            <person name="Sritunyalucksana K."/>
            <person name="Paszkiewicz K.H."/>
            <person name="Moore K.A."/>
            <person name="Stentiford G.D."/>
            <person name="Williams B.A."/>
        </authorList>
    </citation>
    <scope>NUCLEOTIDE SEQUENCE [LARGE SCALE GENOMIC DNA]</scope>
    <source>
        <strain evidence="2 3">TH1</strain>
    </source>
</reference>
<organism evidence="2 3">
    <name type="scientific">Ecytonucleospora hepatopenaei</name>
    <dbReference type="NCBI Taxonomy" id="646526"/>
    <lineage>
        <taxon>Eukaryota</taxon>
        <taxon>Fungi</taxon>
        <taxon>Fungi incertae sedis</taxon>
        <taxon>Microsporidia</taxon>
        <taxon>Enterocytozoonidae</taxon>
        <taxon>Ecytonucleospora</taxon>
    </lineage>
</organism>
<dbReference type="EMBL" id="MNPJ01000025">
    <property type="protein sequence ID" value="OQS53757.1"/>
    <property type="molecule type" value="Genomic_DNA"/>
</dbReference>
<gene>
    <name evidence="2" type="ORF">EHP00_1259</name>
</gene>